<proteinExistence type="predicted"/>
<protein>
    <submittedName>
        <fullName evidence="1">Uncharacterized protein</fullName>
    </submittedName>
</protein>
<gene>
    <name evidence="1" type="ORF">PFDG_05167</name>
</gene>
<dbReference type="EMBL" id="GG702777">
    <property type="protein sequence ID" value="KOB89617.1"/>
    <property type="molecule type" value="Genomic_DNA"/>
</dbReference>
<reference evidence="2" key="1">
    <citation type="submission" date="2006-09" db="EMBL/GenBank/DDBJ databases">
        <title>Annotation of Plasmodium falciparum Dd2.</title>
        <authorList>
            <consortium name="The Broad Institute Genome Sequencing Platform"/>
            <person name="Volkman S.K."/>
            <person name="Neafsey D.E."/>
            <person name="Dash A.P."/>
            <person name="Chitnis C.E."/>
            <person name="Hartl D.L."/>
            <person name="Young S.K."/>
            <person name="Zeng Q."/>
            <person name="Koehrsen M."/>
            <person name="Alvarado L."/>
            <person name="Berlin A."/>
            <person name="Borenstein D."/>
            <person name="Chapman S.B."/>
            <person name="Chen Z."/>
            <person name="Engels R."/>
            <person name="Freedman E."/>
            <person name="Gellesch M."/>
            <person name="Goldberg J."/>
            <person name="Griggs A."/>
            <person name="Gujja S."/>
            <person name="Heilman E.R."/>
            <person name="Heiman D.I."/>
            <person name="Howarth C."/>
            <person name="Jen D."/>
            <person name="Larson L."/>
            <person name="Mehta T."/>
            <person name="Neiman D."/>
            <person name="Park D."/>
            <person name="Pearson M."/>
            <person name="Roberts A."/>
            <person name="Saif S."/>
            <person name="Shea T."/>
            <person name="Shenoy N."/>
            <person name="Sisk P."/>
            <person name="Stolte C."/>
            <person name="Sykes S."/>
            <person name="Walk T."/>
            <person name="White J."/>
            <person name="Yandava C."/>
            <person name="Haas B."/>
            <person name="Henn M.R."/>
            <person name="Nusbaum C."/>
            <person name="Birren B."/>
        </authorList>
    </citation>
    <scope>NUCLEOTIDE SEQUENCE [LARGE SCALE GENOMIC DNA]</scope>
</reference>
<evidence type="ECO:0000313" key="2">
    <source>
        <dbReference type="Proteomes" id="UP000054282"/>
    </source>
</evidence>
<dbReference type="KEGG" id="pfd:PFDG_05167"/>
<evidence type="ECO:0000313" key="1">
    <source>
        <dbReference type="EMBL" id="KOB89617.1"/>
    </source>
</evidence>
<reference evidence="2" key="2">
    <citation type="submission" date="2006-09" db="EMBL/GenBank/DDBJ databases">
        <title>The genome sequence of Plasmodium falciparum Dd2.</title>
        <authorList>
            <consortium name="The Broad Institute Genome Sequencing Platform"/>
            <person name="Birren B."/>
            <person name="Lander E."/>
            <person name="Galagan J."/>
            <person name="Nusbaum C."/>
            <person name="Devon K."/>
            <person name="Henn M."/>
            <person name="Jaffe D."/>
            <person name="Butler J."/>
            <person name="Alvarez P."/>
            <person name="Gnerre S."/>
            <person name="Grabherr M."/>
            <person name="Kleber M."/>
            <person name="Mauceli E."/>
            <person name="Brockman W."/>
            <person name="MacCallum I.A."/>
            <person name="Rounsley S."/>
            <person name="Young S."/>
            <person name="LaButti K."/>
            <person name="Pushparaj V."/>
            <person name="DeCaprio D."/>
            <person name="Crawford M."/>
            <person name="Koehrsen M."/>
            <person name="Engels R."/>
            <person name="Montgomery P."/>
            <person name="Pearson M."/>
            <person name="Howarth C."/>
            <person name="Larson L."/>
            <person name="Luoma S."/>
            <person name="White J."/>
            <person name="Kodira C."/>
            <person name="Zeng Q."/>
            <person name="O'Leary S."/>
            <person name="Yandava C."/>
            <person name="Alvarado L."/>
            <person name="Wirth D."/>
            <person name="Volkman S."/>
            <person name="Hartl D."/>
        </authorList>
    </citation>
    <scope>NUCLEOTIDE SEQUENCE [LARGE SCALE GENOMIC DNA]</scope>
</reference>
<accession>A0A0L7M9T2</accession>
<sequence>MRKIKNIQTTINKNRNISQSTSFLNNKIIYDDYRNLIFNTSDTYNHNVSKSINIISHDINDILYTISAREENYFTNQSKDIIYTSYESEENETSKKRNHFMYVSPFLKRCNELCKFLYL</sequence>
<dbReference type="Proteomes" id="UP000054282">
    <property type="component" value="Unassembled WGS sequence"/>
</dbReference>
<dbReference type="AlphaFoldDB" id="A0A0L7M9T2"/>
<organism evidence="1 2">
    <name type="scientific">Plasmodium falciparum (isolate Dd2)</name>
    <dbReference type="NCBI Taxonomy" id="57267"/>
    <lineage>
        <taxon>Eukaryota</taxon>
        <taxon>Sar</taxon>
        <taxon>Alveolata</taxon>
        <taxon>Apicomplexa</taxon>
        <taxon>Aconoidasida</taxon>
        <taxon>Haemosporida</taxon>
        <taxon>Plasmodiidae</taxon>
        <taxon>Plasmodium</taxon>
        <taxon>Plasmodium (Laverania)</taxon>
    </lineage>
</organism>
<name>A0A0L7M9T2_PLAF4</name>